<evidence type="ECO:0000256" key="7">
    <source>
        <dbReference type="SAM" id="Phobius"/>
    </source>
</evidence>
<protein>
    <submittedName>
        <fullName evidence="11">Lipopolysaccharide biosynthesis protein</fullName>
    </submittedName>
    <submittedName>
        <fullName evidence="10">Wzz/FepE/Etk N-terminal domain-containing protein</fullName>
    </submittedName>
</protein>
<keyword evidence="4 7" id="KW-1133">Transmembrane helix</keyword>
<feature type="coiled-coil region" evidence="6">
    <location>
        <begin position="239"/>
        <end position="273"/>
    </location>
</feature>
<evidence type="ECO:0000259" key="8">
    <source>
        <dbReference type="Pfam" id="PF02706"/>
    </source>
</evidence>
<dbReference type="Proteomes" id="UP001199750">
    <property type="component" value="Unassembled WGS sequence"/>
</dbReference>
<dbReference type="Proteomes" id="UP000284243">
    <property type="component" value="Unassembled WGS sequence"/>
</dbReference>
<dbReference type="EMBL" id="QRYW01000042">
    <property type="protein sequence ID" value="RGV20167.1"/>
    <property type="molecule type" value="Genomic_DNA"/>
</dbReference>
<evidence type="ECO:0000256" key="2">
    <source>
        <dbReference type="ARBA" id="ARBA00022475"/>
    </source>
</evidence>
<dbReference type="PANTHER" id="PTHR32309">
    <property type="entry name" value="TYROSINE-PROTEIN KINASE"/>
    <property type="match status" value="1"/>
</dbReference>
<reference evidence="10" key="2">
    <citation type="submission" date="2022-01" db="EMBL/GenBank/DDBJ databases">
        <title>Collection of gut derived symbiotic bacterial strains cultured from healthy donors.</title>
        <authorList>
            <person name="Lin H."/>
            <person name="Kohout C."/>
            <person name="Waligurski E."/>
            <person name="Pamer E.G."/>
        </authorList>
    </citation>
    <scope>NUCLEOTIDE SEQUENCE</scope>
    <source>
        <strain evidence="10">DFI.1.149</strain>
    </source>
</reference>
<evidence type="ECO:0000313" key="11">
    <source>
        <dbReference type="EMBL" id="RGU57870.1"/>
    </source>
</evidence>
<evidence type="ECO:0000256" key="3">
    <source>
        <dbReference type="ARBA" id="ARBA00022692"/>
    </source>
</evidence>
<evidence type="ECO:0000313" key="10">
    <source>
        <dbReference type="EMBL" id="MCG4960498.1"/>
    </source>
</evidence>
<dbReference type="Pfam" id="PF02706">
    <property type="entry name" value="Wzz"/>
    <property type="match status" value="1"/>
</dbReference>
<dbReference type="RefSeq" id="WP_022159319.1">
    <property type="nucleotide sequence ID" value="NZ_CABJFF010000015.1"/>
</dbReference>
<evidence type="ECO:0000313" key="13">
    <source>
        <dbReference type="Proteomes" id="UP000283426"/>
    </source>
</evidence>
<evidence type="ECO:0000256" key="1">
    <source>
        <dbReference type="ARBA" id="ARBA00004651"/>
    </source>
</evidence>
<accession>A0A1Y3ZRB2</accession>
<feature type="domain" description="Polysaccharide chain length determinant N-terminal" evidence="8">
    <location>
        <begin position="15"/>
        <end position="77"/>
    </location>
</feature>
<dbReference type="InterPro" id="IPR050445">
    <property type="entry name" value="Bact_polysacc_biosynth/exp"/>
</dbReference>
<keyword evidence="2" id="KW-1003">Cell membrane</keyword>
<evidence type="ECO:0000259" key="9">
    <source>
        <dbReference type="Pfam" id="PF13807"/>
    </source>
</evidence>
<keyword evidence="3 7" id="KW-0812">Transmembrane</keyword>
<evidence type="ECO:0000313" key="12">
    <source>
        <dbReference type="EMBL" id="RGV20167.1"/>
    </source>
</evidence>
<dbReference type="EMBL" id="JAKNDN010000021">
    <property type="protein sequence ID" value="MCG4960498.1"/>
    <property type="molecule type" value="Genomic_DNA"/>
</dbReference>
<dbReference type="Pfam" id="PF13807">
    <property type="entry name" value="GNVR"/>
    <property type="match status" value="1"/>
</dbReference>
<feature type="transmembrane region" description="Helical" evidence="7">
    <location>
        <begin position="32"/>
        <end position="52"/>
    </location>
</feature>
<name>A0A1Y3ZRB2_9BACT</name>
<feature type="domain" description="Tyrosine-protein kinase G-rich" evidence="9">
    <location>
        <begin position="289"/>
        <end position="358"/>
    </location>
</feature>
<evidence type="ECO:0000313" key="14">
    <source>
        <dbReference type="Proteomes" id="UP000284243"/>
    </source>
</evidence>
<proteinExistence type="predicted"/>
<gene>
    <name evidence="12" type="ORF">DWW24_16665</name>
    <name evidence="11" type="ORF">DWW57_05100</name>
    <name evidence="10" type="ORF">L0P03_11670</name>
</gene>
<dbReference type="PANTHER" id="PTHR32309:SF13">
    <property type="entry name" value="FERRIC ENTEROBACTIN TRANSPORT PROTEIN FEPE"/>
    <property type="match status" value="1"/>
</dbReference>
<dbReference type="AlphaFoldDB" id="A0A1Y3ZRB2"/>
<feature type="transmembrane region" description="Helical" evidence="7">
    <location>
        <begin position="72"/>
        <end position="94"/>
    </location>
</feature>
<dbReference type="InterPro" id="IPR003856">
    <property type="entry name" value="LPS_length_determ_N"/>
</dbReference>
<feature type="transmembrane region" description="Helical" evidence="7">
    <location>
        <begin position="340"/>
        <end position="363"/>
    </location>
</feature>
<dbReference type="GO" id="GO:0005886">
    <property type="term" value="C:plasma membrane"/>
    <property type="evidence" value="ECO:0007669"/>
    <property type="project" value="UniProtKB-SubCell"/>
</dbReference>
<keyword evidence="6" id="KW-0175">Coiled coil</keyword>
<organism evidence="11 14">
    <name type="scientific">Odoribacter splanchnicus</name>
    <dbReference type="NCBI Taxonomy" id="28118"/>
    <lineage>
        <taxon>Bacteria</taxon>
        <taxon>Pseudomonadati</taxon>
        <taxon>Bacteroidota</taxon>
        <taxon>Bacteroidia</taxon>
        <taxon>Bacteroidales</taxon>
        <taxon>Odoribacteraceae</taxon>
        <taxon>Odoribacter</taxon>
    </lineage>
</organism>
<evidence type="ECO:0000256" key="5">
    <source>
        <dbReference type="ARBA" id="ARBA00023136"/>
    </source>
</evidence>
<reference evidence="13 14" key="1">
    <citation type="submission" date="2018-08" db="EMBL/GenBank/DDBJ databases">
        <title>A genome reference for cultivated species of the human gut microbiota.</title>
        <authorList>
            <person name="Zou Y."/>
            <person name="Xue W."/>
            <person name="Luo G."/>
        </authorList>
    </citation>
    <scope>NUCLEOTIDE SEQUENCE [LARGE SCALE GENOMIC DNA]</scope>
    <source>
        <strain evidence="12 13">AF14-6AC</strain>
        <strain evidence="11 14">AF16-14</strain>
    </source>
</reference>
<dbReference type="EMBL" id="QRYC01000004">
    <property type="protein sequence ID" value="RGU57870.1"/>
    <property type="molecule type" value="Genomic_DNA"/>
</dbReference>
<dbReference type="InterPro" id="IPR032807">
    <property type="entry name" value="GNVR"/>
</dbReference>
<comment type="caution">
    <text evidence="11">The sequence shown here is derived from an EMBL/GenBank/DDBJ whole genome shotgun (WGS) entry which is preliminary data.</text>
</comment>
<dbReference type="GO" id="GO:0004713">
    <property type="term" value="F:protein tyrosine kinase activity"/>
    <property type="evidence" value="ECO:0007669"/>
    <property type="project" value="TreeGrafter"/>
</dbReference>
<sequence>MATNSTSNQPVQPENEIDLIEVVKKLWAKRKFILKVTVVCACLGVLVALFSAKVFTASCTIVPQTGEKTTGGSLSGLAAIAGINIGSLGAGDVLSPKIYPKILASVPFQKEIMQTAIKFEEYDQPVKLLDYYTADEYAQFSLGGTILKYTIGLPGVIIGAIRGEEPEPQYGEGAVATLESLSKDEAECIKTLKDKINMNLNDKDGYITLSVDMPEPLAAAQLAAKVQELLQRYVTDFKIQKVKANLEFVEGRYEEAKKEYEKKQEELAIFNDANRNLVSNVAKTTQERLNNEYTLLFGVYSELAKQREQANIQVKETTPVFTVVEPVTIPTERSKPKRGLICIAFTFLGGFIGIGLVLTLPFLAQVSGCKRLKGWLPEEKE</sequence>
<evidence type="ECO:0000256" key="6">
    <source>
        <dbReference type="SAM" id="Coils"/>
    </source>
</evidence>
<dbReference type="Proteomes" id="UP000283426">
    <property type="component" value="Unassembled WGS sequence"/>
</dbReference>
<comment type="subcellular location">
    <subcellularLocation>
        <location evidence="1">Cell membrane</location>
        <topology evidence="1">Multi-pass membrane protein</topology>
    </subcellularLocation>
</comment>
<keyword evidence="5 7" id="KW-0472">Membrane</keyword>
<evidence type="ECO:0000256" key="4">
    <source>
        <dbReference type="ARBA" id="ARBA00022989"/>
    </source>
</evidence>